<feature type="transmembrane region" description="Helical" evidence="1">
    <location>
        <begin position="532"/>
        <end position="548"/>
    </location>
</feature>
<organism evidence="2 3">
    <name type="scientific">Desulfosarcina ovata subsp. sediminis</name>
    <dbReference type="NCBI Taxonomy" id="885957"/>
    <lineage>
        <taxon>Bacteria</taxon>
        <taxon>Pseudomonadati</taxon>
        <taxon>Thermodesulfobacteriota</taxon>
        <taxon>Desulfobacteria</taxon>
        <taxon>Desulfobacterales</taxon>
        <taxon>Desulfosarcinaceae</taxon>
        <taxon>Desulfosarcina</taxon>
    </lineage>
</organism>
<dbReference type="Gene3D" id="1.20.1640.10">
    <property type="entry name" value="Multidrug efflux transporter AcrB transmembrane domain"/>
    <property type="match status" value="2"/>
</dbReference>
<evidence type="ECO:0000256" key="1">
    <source>
        <dbReference type="SAM" id="Phobius"/>
    </source>
</evidence>
<dbReference type="Pfam" id="PF00873">
    <property type="entry name" value="ACR_tran"/>
    <property type="match status" value="1"/>
</dbReference>
<dbReference type="Gene3D" id="3.30.70.1440">
    <property type="entry name" value="Multidrug efflux transporter AcrB pore domain"/>
    <property type="match status" value="1"/>
</dbReference>
<feature type="transmembrane region" description="Helical" evidence="1">
    <location>
        <begin position="388"/>
        <end position="412"/>
    </location>
</feature>
<dbReference type="Gene3D" id="3.30.2090.10">
    <property type="entry name" value="Multidrug efflux transporter AcrB TolC docking domain, DN and DC subdomains"/>
    <property type="match status" value="2"/>
</dbReference>
<reference evidence="2 3" key="1">
    <citation type="submission" date="2019-11" db="EMBL/GenBank/DDBJ databases">
        <title>Comparative genomics of hydrocarbon-degrading Desulfosarcina strains.</title>
        <authorList>
            <person name="Watanabe M."/>
            <person name="Kojima H."/>
            <person name="Fukui M."/>
        </authorList>
    </citation>
    <scope>NUCLEOTIDE SEQUENCE [LARGE SCALE GENOMIC DNA]</scope>
    <source>
        <strain evidence="2 3">28bB2T</strain>
        <plasmid evidence="3">do28_1 dna</plasmid>
    </source>
</reference>
<geneLocation type="plasmid" evidence="3">
    <name>do28_1 dna</name>
</geneLocation>
<feature type="transmembrane region" description="Helical" evidence="1">
    <location>
        <begin position="968"/>
        <end position="990"/>
    </location>
</feature>
<feature type="transmembrane region" description="Helical" evidence="1">
    <location>
        <begin position="336"/>
        <end position="355"/>
    </location>
</feature>
<dbReference type="SUPFAM" id="SSF82866">
    <property type="entry name" value="Multidrug efflux transporter AcrB transmembrane domain"/>
    <property type="match status" value="2"/>
</dbReference>
<dbReference type="SUPFAM" id="SSF82714">
    <property type="entry name" value="Multidrug efflux transporter AcrB TolC docking domain, DN and DC subdomains"/>
    <property type="match status" value="2"/>
</dbReference>
<dbReference type="InterPro" id="IPR027463">
    <property type="entry name" value="AcrB_DN_DC_subdom"/>
</dbReference>
<keyword evidence="2" id="KW-0614">Plasmid</keyword>
<dbReference type="PANTHER" id="PTHR32063:SF0">
    <property type="entry name" value="SWARMING MOTILITY PROTEIN SWRC"/>
    <property type="match status" value="1"/>
</dbReference>
<keyword evidence="1" id="KW-0472">Membrane</keyword>
<dbReference type="GO" id="GO:0042910">
    <property type="term" value="F:xenobiotic transmembrane transporter activity"/>
    <property type="evidence" value="ECO:0007669"/>
    <property type="project" value="TreeGrafter"/>
</dbReference>
<dbReference type="InterPro" id="IPR001036">
    <property type="entry name" value="Acrflvin-R"/>
</dbReference>
<feature type="transmembrane region" description="Helical" evidence="1">
    <location>
        <begin position="867"/>
        <end position="887"/>
    </location>
</feature>
<dbReference type="PANTHER" id="PTHR32063">
    <property type="match status" value="1"/>
</dbReference>
<sequence>MNWVDAYLRKPHAVIALVLLGVTFGVVGFNTLPLNLFPDSNYPQVSVLLTWPGAAAADMADKVSRQVEKELATLDQFRSIKATVRDETTAVKVEFEYTKSLDAAVTDVNAALNRILPSLPPDLLPPRIYRVSDATAPVQTLAVSPVPGSLMTLSKVRQLCDNDIQEALLRVPGIADVEVFGGNLPEICLIVKRDRLARYGLSADQVAAAVYAHNRNIPSGMLLSRSGERVITIRGERALRNNLAGIVLAHDSRDGAVYVRDVADVITTVEEPRSFFRGNGRSAIGLNILRGEGDSVTGTLSALGKALPEIRAMFPDLSIEVADTQGEIIETSVSNLISALRDSVILTVLVIFLIMARIRTTLLAAVSIPFTFFITFAGMKLIGYELNIVTMTAIILAVGLLVDDAIVVIENIDRHAAPGDKSLFQASVDGTREIFLADFAGTATTLAVLIPIMFVGGYSQKILRPLSVVLSLALFSSYIVSVTVIPLLAPKFMKTGQKANRLERVIEKMSAFWLLPMQRFFVRGFRLSTGRWGWLLPVLMLGLLLVSLRQMPLAGRDLMPPMDTGIVKIEFEVWPNSPVAVTEQVVAEMEKHILAVPGFVRMAAVVGAEPGVISFGADRTSQEGLITVHFRNRFERKASIWQIEAGLRQSFSTIAGLKRADVYDYGATPLSSIAAPIDVMISGPDPRLLDHLAAEVEQRLLTVRGLTTVSRSWDWSKKELAITLDEARLARYGLSPNDVSTILTTATTGQVASHFSIAAQDGYNVRLRFDPNDMTTMADLETLQVVGPKGAVPLEDIADIQPVFRQSRITRQNLLPVINIRGYRDKTAITHLQDQVATVLADIQLPVGYRITQEGEIRQMKESFSELGLAMGLAVLFLYFSMVLTFASYLRPLIIMSAIPLAFIGVPWGMLLLERHFCMPAAMGMILLAGIVVNNSILLVDFIETAREKGETLQAAIEQAILRRTRPILMTALSTVAGMLPVAAQSAVGLERLSPLAVVAIAGLLVSTFLTLAWVPTLYIGIAWLKGKLQQLRSTLQLGF</sequence>
<dbReference type="Gene3D" id="3.30.70.1430">
    <property type="entry name" value="Multidrug efflux transporter AcrB pore domain"/>
    <property type="match status" value="2"/>
</dbReference>
<dbReference type="RefSeq" id="WP_173180236.1">
    <property type="nucleotide sequence ID" value="NZ_AP021877.1"/>
</dbReference>
<name>A0A5K8A2I4_9BACT</name>
<feature type="transmembrane region" description="Helical" evidence="1">
    <location>
        <begin position="12"/>
        <end position="32"/>
    </location>
</feature>
<evidence type="ECO:0000313" key="3">
    <source>
        <dbReference type="Proteomes" id="UP000425960"/>
    </source>
</evidence>
<dbReference type="SUPFAM" id="SSF82693">
    <property type="entry name" value="Multidrug efflux transporter AcrB pore domain, PN1, PN2, PC1 and PC2 subdomains"/>
    <property type="match status" value="3"/>
</dbReference>
<evidence type="ECO:0000313" key="2">
    <source>
        <dbReference type="EMBL" id="BBO86707.1"/>
    </source>
</evidence>
<dbReference type="Proteomes" id="UP000425960">
    <property type="component" value="Plasmid Do28_1"/>
</dbReference>
<feature type="transmembrane region" description="Helical" evidence="1">
    <location>
        <begin position="996"/>
        <end position="1025"/>
    </location>
</feature>
<keyword evidence="1" id="KW-1133">Transmembrane helix</keyword>
<keyword evidence="1" id="KW-0812">Transmembrane</keyword>
<dbReference type="EMBL" id="AP021877">
    <property type="protein sequence ID" value="BBO86707.1"/>
    <property type="molecule type" value="Genomic_DNA"/>
</dbReference>
<gene>
    <name evidence="2" type="ORF">DSCO28_72730</name>
</gene>
<feature type="transmembrane region" description="Helical" evidence="1">
    <location>
        <begin position="893"/>
        <end position="913"/>
    </location>
</feature>
<accession>A0A5K8A2I4</accession>
<dbReference type="PRINTS" id="PR00702">
    <property type="entry name" value="ACRIFLAVINRP"/>
</dbReference>
<dbReference type="AlphaFoldDB" id="A0A5K8A2I4"/>
<dbReference type="GO" id="GO:0005886">
    <property type="term" value="C:plasma membrane"/>
    <property type="evidence" value="ECO:0007669"/>
    <property type="project" value="TreeGrafter"/>
</dbReference>
<feature type="transmembrane region" description="Helical" evidence="1">
    <location>
        <begin position="433"/>
        <end position="454"/>
    </location>
</feature>
<feature type="transmembrane region" description="Helical" evidence="1">
    <location>
        <begin position="466"/>
        <end position="489"/>
    </location>
</feature>
<dbReference type="KEGG" id="dov:DSCO28_72730"/>
<proteinExistence type="predicted"/>
<protein>
    <submittedName>
        <fullName evidence="2">Multidrug ABC transporter</fullName>
    </submittedName>
</protein>
<dbReference type="Gene3D" id="3.30.70.1320">
    <property type="entry name" value="Multidrug efflux transporter AcrB pore domain like"/>
    <property type="match status" value="1"/>
</dbReference>